<dbReference type="AlphaFoldDB" id="A0A1V3FJI4"/>
<comment type="caution">
    <text evidence="1">The sequence shown here is derived from an EMBL/GenBank/DDBJ whole genome shotgun (WGS) entry which is preliminary data.</text>
</comment>
<evidence type="ECO:0000313" key="1">
    <source>
        <dbReference type="EMBL" id="OOE01480.1"/>
    </source>
</evidence>
<dbReference type="EMBL" id="MQAD01000020">
    <property type="protein sequence ID" value="OOE01480.1"/>
    <property type="molecule type" value="Genomic_DNA"/>
</dbReference>
<proteinExistence type="predicted"/>
<organism evidence="1 2">
    <name type="scientific">Anoxybacillus kestanbolensis</name>
    <dbReference type="NCBI Taxonomy" id="227476"/>
    <lineage>
        <taxon>Bacteria</taxon>
        <taxon>Bacillati</taxon>
        <taxon>Bacillota</taxon>
        <taxon>Bacilli</taxon>
        <taxon>Bacillales</taxon>
        <taxon>Anoxybacillaceae</taxon>
        <taxon>Anoxybacillus</taxon>
    </lineage>
</organism>
<keyword evidence="2" id="KW-1185">Reference proteome</keyword>
<gene>
    <name evidence="1" type="ORF">BO219_10940</name>
</gene>
<protein>
    <submittedName>
        <fullName evidence="1">Uncharacterized protein</fullName>
    </submittedName>
</protein>
<reference evidence="2" key="1">
    <citation type="submission" date="2016-11" db="EMBL/GenBank/DDBJ databases">
        <title>Draft genome sequence of Anoxybacillus sp. strain 103 isolated from the Qarvajar hot spring in Nagorno-Karabach.</title>
        <authorList>
            <person name="Hovhannisyan P."/>
            <person name="Panosyan H."/>
            <person name="Birkeland N.-K."/>
        </authorList>
    </citation>
    <scope>NUCLEOTIDE SEQUENCE [LARGE SCALE GENOMIC DNA]</scope>
    <source>
        <strain evidence="2">103</strain>
    </source>
</reference>
<name>A0A1V3FJI4_9BACL</name>
<sequence length="226" mass="26475">MVNIHFQDWGKNRPKKHYNRIHEMRIFELIFSNKLSELGIKLGKFENIIVYCLADPNKRMSYEENHALQAISVSIPYDFMDFLNLDSANAKFQAFAYLVHTYIKPILERYSTLPQLTVSECVEKALEQIIKQNYEAVFLVGKTPKKSPDRKKLAILKGIHRLEGFQLRCEVYNEKGLKIMDQILVRDVGNEIVYSRYLGTLKWENDHHIVVKSSSSNWLVEIHVED</sequence>
<accession>A0A1V3FJI4</accession>
<dbReference type="RefSeq" id="WP_012576005.1">
    <property type="nucleotide sequence ID" value="NZ_MQAD01000020.1"/>
</dbReference>
<evidence type="ECO:0000313" key="2">
    <source>
        <dbReference type="Proteomes" id="UP000188458"/>
    </source>
</evidence>
<dbReference type="Proteomes" id="UP000188458">
    <property type="component" value="Unassembled WGS sequence"/>
</dbReference>
<dbReference type="GeneID" id="7038782"/>